<organism evidence="2 3">
    <name type="scientific">Glaciecola petra</name>
    <dbReference type="NCBI Taxonomy" id="3075602"/>
    <lineage>
        <taxon>Bacteria</taxon>
        <taxon>Pseudomonadati</taxon>
        <taxon>Pseudomonadota</taxon>
        <taxon>Gammaproteobacteria</taxon>
        <taxon>Alteromonadales</taxon>
        <taxon>Alteromonadaceae</taxon>
        <taxon>Glaciecola</taxon>
    </lineage>
</organism>
<evidence type="ECO:0000313" key="2">
    <source>
        <dbReference type="EMBL" id="MDT0593285.1"/>
    </source>
</evidence>
<dbReference type="Proteomes" id="UP001253545">
    <property type="component" value="Unassembled WGS sequence"/>
</dbReference>
<feature type="transmembrane region" description="Helical" evidence="1">
    <location>
        <begin position="38"/>
        <end position="60"/>
    </location>
</feature>
<keyword evidence="1" id="KW-0812">Transmembrane</keyword>
<dbReference type="RefSeq" id="WP_311366807.1">
    <property type="nucleotide sequence ID" value="NZ_JAVRHX010000001.1"/>
</dbReference>
<feature type="transmembrane region" description="Helical" evidence="1">
    <location>
        <begin position="7"/>
        <end position="26"/>
    </location>
</feature>
<evidence type="ECO:0000313" key="3">
    <source>
        <dbReference type="Proteomes" id="UP001253545"/>
    </source>
</evidence>
<dbReference type="EMBL" id="JAVRHX010000001">
    <property type="protein sequence ID" value="MDT0593285.1"/>
    <property type="molecule type" value="Genomic_DNA"/>
</dbReference>
<feature type="transmembrane region" description="Helical" evidence="1">
    <location>
        <begin position="116"/>
        <end position="138"/>
    </location>
</feature>
<feature type="transmembrane region" description="Helical" evidence="1">
    <location>
        <begin position="144"/>
        <end position="166"/>
    </location>
</feature>
<gene>
    <name evidence="2" type="ORF">RM552_00335</name>
</gene>
<accession>A0ABU2ZLL0</accession>
<keyword evidence="1" id="KW-1133">Transmembrane helix</keyword>
<comment type="caution">
    <text evidence="2">The sequence shown here is derived from an EMBL/GenBank/DDBJ whole genome shotgun (WGS) entry which is preliminary data.</text>
</comment>
<name>A0ABU2ZLL0_9ALTE</name>
<keyword evidence="1" id="KW-0472">Membrane</keyword>
<sequence>MQVKVVLRLFISALIAFVSYAAWAYYANSLVTDDQAVLIKAAIVQGIYSGGVTLIFTLFLEIFFKRFGSSSYCLVLIVPRINTQHSKKTPCSTVETFEAGLKLSEKKCNGRCLPGAWLSPLPALLLQSVLVITINVLFATPNLWLTVAPSIAFSGVYGYVYSFGLARKLHNKETIA</sequence>
<reference evidence="2 3" key="1">
    <citation type="submission" date="2023-09" db="EMBL/GenBank/DDBJ databases">
        <authorList>
            <person name="Rey-Velasco X."/>
        </authorList>
    </citation>
    <scope>NUCLEOTIDE SEQUENCE [LARGE SCALE GENOMIC DNA]</scope>
    <source>
        <strain evidence="2 3">P117</strain>
    </source>
</reference>
<proteinExistence type="predicted"/>
<keyword evidence="3" id="KW-1185">Reference proteome</keyword>
<protein>
    <submittedName>
        <fullName evidence="2">Uncharacterized protein</fullName>
    </submittedName>
</protein>
<evidence type="ECO:0000256" key="1">
    <source>
        <dbReference type="SAM" id="Phobius"/>
    </source>
</evidence>